<sequence length="263" mass="30593">MEPIAEPRDRFNLRKALLRVERDIKALEEQDIHTLDQSVLTRCRVRALPLSLDAGDSLAPKFFTSFAPSDMPEPTPEFVDREYNTDELTLSSERGRLIYLYLKSYVSEMIVDFPEVHRTWSSKQIGNYNIRNLYRTLEPEYGTLSILHVAKASKPHVKCIMHNDLDVDDNHLLCGEVLTVIRIMLDQLKQKMFVNDMIAPVLLLSLNQRHPRVMEAYFDGQELLIRRTKSYDFRFLNIAGFKTFTQWFLGNPIGITSREAIRT</sequence>
<dbReference type="VEuPathDB" id="FungiDB:BO72DRAFT_479594"/>
<reference evidence="1 2" key="1">
    <citation type="submission" date="2018-02" db="EMBL/GenBank/DDBJ databases">
        <title>The genomes of Aspergillus section Nigri reveals drivers in fungal speciation.</title>
        <authorList>
            <consortium name="DOE Joint Genome Institute"/>
            <person name="Vesth T.C."/>
            <person name="Nybo J."/>
            <person name="Theobald S."/>
            <person name="Brandl J."/>
            <person name="Frisvad J.C."/>
            <person name="Nielsen K.F."/>
            <person name="Lyhne E.K."/>
            <person name="Kogle M.E."/>
            <person name="Kuo A."/>
            <person name="Riley R."/>
            <person name="Clum A."/>
            <person name="Nolan M."/>
            <person name="Lipzen A."/>
            <person name="Salamov A."/>
            <person name="Henrissat B."/>
            <person name="Wiebenga A."/>
            <person name="De vries R.P."/>
            <person name="Grigoriev I.V."/>
            <person name="Mortensen U.H."/>
            <person name="Andersen M.R."/>
            <person name="Baker S.E."/>
        </authorList>
    </citation>
    <scope>NUCLEOTIDE SEQUENCE [LARGE SCALE GENOMIC DNA]</scope>
    <source>
        <strain evidence="1 2">CBS 313.89</strain>
    </source>
</reference>
<keyword evidence="2" id="KW-1185">Reference proteome</keyword>
<dbReference type="RefSeq" id="XP_040798322.1">
    <property type="nucleotide sequence ID" value="XM_040947588.1"/>
</dbReference>
<protein>
    <submittedName>
        <fullName evidence="1">Uncharacterized protein</fullName>
    </submittedName>
</protein>
<dbReference type="EMBL" id="KZ824670">
    <property type="protein sequence ID" value="RAK74312.1"/>
    <property type="molecule type" value="Genomic_DNA"/>
</dbReference>
<evidence type="ECO:0000313" key="2">
    <source>
        <dbReference type="Proteomes" id="UP000249789"/>
    </source>
</evidence>
<proteinExistence type="predicted"/>
<name>A0A8G1VVN5_9EURO</name>
<dbReference type="GeneID" id="63864921"/>
<evidence type="ECO:0000313" key="1">
    <source>
        <dbReference type="EMBL" id="RAK74312.1"/>
    </source>
</evidence>
<dbReference type="Proteomes" id="UP000249789">
    <property type="component" value="Unassembled WGS sequence"/>
</dbReference>
<dbReference type="OrthoDB" id="4177740at2759"/>
<accession>A0A8G1VVN5</accession>
<dbReference type="AlphaFoldDB" id="A0A8G1VVN5"/>
<gene>
    <name evidence="1" type="ORF">BO72DRAFT_479594</name>
</gene>
<organism evidence="1 2">
    <name type="scientific">Aspergillus fijiensis CBS 313.89</name>
    <dbReference type="NCBI Taxonomy" id="1448319"/>
    <lineage>
        <taxon>Eukaryota</taxon>
        <taxon>Fungi</taxon>
        <taxon>Dikarya</taxon>
        <taxon>Ascomycota</taxon>
        <taxon>Pezizomycotina</taxon>
        <taxon>Eurotiomycetes</taxon>
        <taxon>Eurotiomycetidae</taxon>
        <taxon>Eurotiales</taxon>
        <taxon>Aspergillaceae</taxon>
        <taxon>Aspergillus</taxon>
    </lineage>
</organism>